<evidence type="ECO:0000313" key="6">
    <source>
        <dbReference type="EMBL" id="QDP96191.1"/>
    </source>
</evidence>
<dbReference type="AlphaFoldDB" id="A0A516PYY1"/>
<dbReference type="InterPro" id="IPR006128">
    <property type="entry name" value="Lipoprotein_PsaA-like"/>
</dbReference>
<feature type="region of interest" description="Disordered" evidence="5">
    <location>
        <begin position="126"/>
        <end position="146"/>
    </location>
</feature>
<dbReference type="Pfam" id="PF01297">
    <property type="entry name" value="ZnuA"/>
    <property type="match status" value="1"/>
</dbReference>
<evidence type="ECO:0000256" key="3">
    <source>
        <dbReference type="ARBA" id="ARBA00022729"/>
    </source>
</evidence>
<dbReference type="PRINTS" id="PR00691">
    <property type="entry name" value="ADHESINB"/>
</dbReference>
<dbReference type="InterPro" id="IPR006127">
    <property type="entry name" value="ZnuA-like"/>
</dbReference>
<proteinExistence type="inferred from homology"/>
<keyword evidence="3" id="KW-0732">Signal</keyword>
<dbReference type="InterPro" id="IPR050492">
    <property type="entry name" value="Bact_metal-bind_prot9"/>
</dbReference>
<evidence type="ECO:0000313" key="7">
    <source>
        <dbReference type="Proteomes" id="UP000319263"/>
    </source>
</evidence>
<keyword evidence="7" id="KW-1185">Reference proteome</keyword>
<evidence type="ECO:0000256" key="1">
    <source>
        <dbReference type="ARBA" id="ARBA00011028"/>
    </source>
</evidence>
<dbReference type="PANTHER" id="PTHR42953:SF3">
    <property type="entry name" value="HIGH-AFFINITY ZINC UPTAKE SYSTEM PROTEIN ZNUA"/>
    <property type="match status" value="1"/>
</dbReference>
<accession>A0A516PYY1</accession>
<keyword evidence="2 4" id="KW-0813">Transport</keyword>
<organism evidence="6 7">
    <name type="scientific">Microlunatus elymi</name>
    <dbReference type="NCBI Taxonomy" id="2596828"/>
    <lineage>
        <taxon>Bacteria</taxon>
        <taxon>Bacillati</taxon>
        <taxon>Actinomycetota</taxon>
        <taxon>Actinomycetes</taxon>
        <taxon>Propionibacteriales</taxon>
        <taxon>Propionibacteriaceae</taxon>
        <taxon>Microlunatus</taxon>
    </lineage>
</organism>
<evidence type="ECO:0000256" key="4">
    <source>
        <dbReference type="RuleBase" id="RU003512"/>
    </source>
</evidence>
<dbReference type="Gene3D" id="3.40.50.1980">
    <property type="entry name" value="Nitrogenase molybdenum iron protein domain"/>
    <property type="match status" value="2"/>
</dbReference>
<reference evidence="6 7" key="1">
    <citation type="submission" date="2019-07" db="EMBL/GenBank/DDBJ databases">
        <title>Microlunatus dokdonensis sp. nov. isolated from the rhizospheric soil of the wild plant Elymus tsukushiensis.</title>
        <authorList>
            <person name="Ghim S.-Y."/>
            <person name="Hwang Y.-J."/>
            <person name="Son J.-S."/>
            <person name="Shin J.-H."/>
        </authorList>
    </citation>
    <scope>NUCLEOTIDE SEQUENCE [LARGE SCALE GENOMIC DNA]</scope>
    <source>
        <strain evidence="6 7">KUDC0627</strain>
    </source>
</reference>
<name>A0A516PYY1_9ACTN</name>
<feature type="compositionally biased region" description="Basic and acidic residues" evidence="5">
    <location>
        <begin position="130"/>
        <end position="142"/>
    </location>
</feature>
<dbReference type="InterPro" id="IPR006129">
    <property type="entry name" value="AdhesinB"/>
</dbReference>
<evidence type="ECO:0000256" key="2">
    <source>
        <dbReference type="ARBA" id="ARBA00022448"/>
    </source>
</evidence>
<dbReference type="KEGG" id="mik:FOE78_09995"/>
<protein>
    <submittedName>
        <fullName evidence="6">Zinc ABC transporter substrate-binding protein</fullName>
    </submittedName>
</protein>
<dbReference type="PRINTS" id="PR00690">
    <property type="entry name" value="ADHESNFAMILY"/>
</dbReference>
<dbReference type="GO" id="GO:0030001">
    <property type="term" value="P:metal ion transport"/>
    <property type="evidence" value="ECO:0007669"/>
    <property type="project" value="InterPro"/>
</dbReference>
<sequence length="318" mass="34226">MVFMPIFPRALGLLLGIGSLLLLAACGAVTGTGSDGSRPGQLRIVASFYPFQFVAERVAGSHATVESLTKPGAEPHDLELTPKQVGSVTDADLVVYEQHFQAAVDEAVAQSGNQNVLDTTSVVPLQDHGPLGEDEHDDHDHAGNANLDPHVWLDPNNMIKITDAVADKLTKIDPDHAADYHKNVGALDADLRQLDDSYREGLKTCQRTEFVTSHAAFGYLAERYGLQQISISGLSPDNEPSPARIAEVQHQISKYDVTTIFYETLASPAVAQSIARDLGLRTDVLDPIEGITEQSRGTNYLAVMKSNLTALEKANGCS</sequence>
<dbReference type="Proteomes" id="UP000319263">
    <property type="component" value="Chromosome"/>
</dbReference>
<dbReference type="GO" id="GO:0046872">
    <property type="term" value="F:metal ion binding"/>
    <property type="evidence" value="ECO:0007669"/>
    <property type="project" value="InterPro"/>
</dbReference>
<dbReference type="PANTHER" id="PTHR42953">
    <property type="entry name" value="HIGH-AFFINITY ZINC UPTAKE SYSTEM PROTEIN ZNUA-RELATED"/>
    <property type="match status" value="1"/>
</dbReference>
<dbReference type="GO" id="GO:0007155">
    <property type="term" value="P:cell adhesion"/>
    <property type="evidence" value="ECO:0007669"/>
    <property type="project" value="InterPro"/>
</dbReference>
<evidence type="ECO:0000256" key="5">
    <source>
        <dbReference type="SAM" id="MobiDB-lite"/>
    </source>
</evidence>
<dbReference type="SUPFAM" id="SSF53807">
    <property type="entry name" value="Helical backbone' metal receptor"/>
    <property type="match status" value="1"/>
</dbReference>
<dbReference type="OrthoDB" id="9810636at2"/>
<gene>
    <name evidence="6" type="ORF">FOE78_09995</name>
</gene>
<comment type="similarity">
    <text evidence="1 4">Belongs to the bacterial solute-binding protein 9 family.</text>
</comment>
<dbReference type="EMBL" id="CP041692">
    <property type="protein sequence ID" value="QDP96191.1"/>
    <property type="molecule type" value="Genomic_DNA"/>
</dbReference>